<dbReference type="Proteomes" id="UP000199705">
    <property type="component" value="Unassembled WGS sequence"/>
</dbReference>
<gene>
    <name evidence="2" type="ORF">SAMN05192573_108101</name>
</gene>
<dbReference type="Gene3D" id="3.40.50.300">
    <property type="entry name" value="P-loop containing nucleotide triphosphate hydrolases"/>
    <property type="match status" value="1"/>
</dbReference>
<name>A0A1G8B679_9SPHI</name>
<reference evidence="3" key="1">
    <citation type="submission" date="2016-10" db="EMBL/GenBank/DDBJ databases">
        <authorList>
            <person name="Varghese N."/>
            <person name="Submissions S."/>
        </authorList>
    </citation>
    <scope>NUCLEOTIDE SEQUENCE [LARGE SCALE GENOMIC DNA]</scope>
    <source>
        <strain evidence="3">Gh-67</strain>
    </source>
</reference>
<dbReference type="InterPro" id="IPR011704">
    <property type="entry name" value="ATPase_dyneun-rel_AAA"/>
</dbReference>
<dbReference type="GO" id="GO:0005524">
    <property type="term" value="F:ATP binding"/>
    <property type="evidence" value="ECO:0007669"/>
    <property type="project" value="InterPro"/>
</dbReference>
<dbReference type="PANTHER" id="PTHR37291">
    <property type="entry name" value="5-METHYLCYTOSINE-SPECIFIC RESTRICTION ENZYME B"/>
    <property type="match status" value="1"/>
</dbReference>
<dbReference type="PANTHER" id="PTHR37291:SF1">
    <property type="entry name" value="TYPE IV METHYL-DIRECTED RESTRICTION ENZYME ECOKMCRB SUBUNIT"/>
    <property type="match status" value="1"/>
</dbReference>
<sequence>MKLFFGRININQEPRDQLSKAYYYAEKGTSYFGDLNTIEDFSVEPVYVFMIANSQVHLWRASHWGDDGRNLYFKVVKEAIEGMTGAWLAAIKYFYMPLDLIIFTIKRPYKKAFFQLIVDPALTEELLLSDDFYNEETNYRKIRLSADKPEAVSRDLQLYLERDEEWKLAEVEFFDPEVQSYFRDNTAYVGKGRKRKDNTLKKVINAELPHEFDADELPIWQLYDTFFCDYNAAEQVTESFTRAFYKYSPGPQASRWAGDLVSNTIAIDFSEKDLDRDLDQVNSRAELNVLMNLPADSQSNQSWNLMLFKEAHAGDVVFANSGLNKLVGIGIIIGDYQYDAGAPFYRHQRAVQWIADKPWEYTSYLFPSYKNLFRPDTFSPSLPYKDILAAYVKAYPEYENVFREKDLYFVTDEPKVSELQIDEEDLPPLNRILYGPPGTGKTYHTIDEAVKIIDGESADDHQQYKERFDILKGEGQIEFVTFHQNYSYEDFMVGLRPDAEFEELRFKPFKGIFYQLVQRAKANYLAAREKRSLGRGFEEVFAELVAPLEKGDKVTVTMASGKKFFITDVENGTIRFEKEKAPSIHTLSVSTLQAIVEGNREFNSGLGVYYQPLVKELRSRQAKETGPKETMKRYVLIIDEINRGNISRVFGELITLLEDDKRLGRANALLVTLPNGEQNFSVPPNLFIVGTMNTADKSIALLDIALRRRFEFIGYYPDLDVLVKAEQEPKRVKLLKFINQQIYQKKKSADYLIGHAYFLSKDSLEDILLKKVIPLLSEYFNNRSEEVSAIFEGSDWKVKFSDSSYRWEVTEIKKDANPDENI</sequence>
<dbReference type="InterPro" id="IPR052934">
    <property type="entry name" value="Methyl-DNA_Rec/Restrict_Enz"/>
</dbReference>
<dbReference type="SUPFAM" id="SSF52540">
    <property type="entry name" value="P-loop containing nucleoside triphosphate hydrolases"/>
    <property type="match status" value="1"/>
</dbReference>
<evidence type="ECO:0000313" key="3">
    <source>
        <dbReference type="Proteomes" id="UP000199705"/>
    </source>
</evidence>
<dbReference type="AlphaFoldDB" id="A0A1G8B679"/>
<dbReference type="Pfam" id="PF07728">
    <property type="entry name" value="AAA_5"/>
    <property type="match status" value="1"/>
</dbReference>
<feature type="domain" description="ATPase dynein-related AAA" evidence="1">
    <location>
        <begin position="599"/>
        <end position="710"/>
    </location>
</feature>
<organism evidence="2 3">
    <name type="scientific">Mucilaginibacter gossypii</name>
    <dbReference type="NCBI Taxonomy" id="551996"/>
    <lineage>
        <taxon>Bacteria</taxon>
        <taxon>Pseudomonadati</taxon>
        <taxon>Bacteroidota</taxon>
        <taxon>Sphingobacteriia</taxon>
        <taxon>Sphingobacteriales</taxon>
        <taxon>Sphingobacteriaceae</taxon>
        <taxon>Mucilaginibacter</taxon>
    </lineage>
</organism>
<dbReference type="STRING" id="551996.SAMN05192573_108101"/>
<accession>A0A1G8B679</accession>
<dbReference type="RefSeq" id="WP_091169333.1">
    <property type="nucleotide sequence ID" value="NZ_FNCG01000008.1"/>
</dbReference>
<dbReference type="EMBL" id="FNCG01000008">
    <property type="protein sequence ID" value="SDH28729.1"/>
    <property type="molecule type" value="Genomic_DNA"/>
</dbReference>
<evidence type="ECO:0000259" key="1">
    <source>
        <dbReference type="Pfam" id="PF07728"/>
    </source>
</evidence>
<proteinExistence type="predicted"/>
<protein>
    <submittedName>
        <fullName evidence="2">AAA domain (Dynein-related subfamily)</fullName>
    </submittedName>
</protein>
<dbReference type="InterPro" id="IPR027417">
    <property type="entry name" value="P-loop_NTPase"/>
</dbReference>
<evidence type="ECO:0000313" key="2">
    <source>
        <dbReference type="EMBL" id="SDH28729.1"/>
    </source>
</evidence>
<dbReference type="GO" id="GO:0016887">
    <property type="term" value="F:ATP hydrolysis activity"/>
    <property type="evidence" value="ECO:0007669"/>
    <property type="project" value="InterPro"/>
</dbReference>
<keyword evidence="3" id="KW-1185">Reference proteome</keyword>